<evidence type="ECO:0000259" key="16">
    <source>
        <dbReference type="PROSITE" id="PS51068"/>
    </source>
</evidence>
<protein>
    <submittedName>
        <fullName evidence="17">DNA-formamidopyrimidine glycosylase</fullName>
    </submittedName>
</protein>
<evidence type="ECO:0000256" key="14">
    <source>
        <dbReference type="ARBA" id="ARBA00023295"/>
    </source>
</evidence>
<keyword evidence="9" id="KW-0862">Zinc</keyword>
<comment type="catalytic activity">
    <reaction evidence="15">
        <text>2'-deoxyribonucleotide-(2'-deoxyribose 5'-phosphate)-2'-deoxyribonucleotide-DNA = a 3'-end 2'-deoxyribonucleotide-(2,3-dehydro-2,3-deoxyribose 5'-phosphate)-DNA + a 5'-end 5'-phospho-2'-deoxyribonucleoside-DNA + H(+)</text>
        <dbReference type="Rhea" id="RHEA:66592"/>
        <dbReference type="Rhea" id="RHEA-COMP:13180"/>
        <dbReference type="Rhea" id="RHEA-COMP:16897"/>
        <dbReference type="Rhea" id="RHEA-COMP:17067"/>
        <dbReference type="ChEBI" id="CHEBI:15378"/>
        <dbReference type="ChEBI" id="CHEBI:136412"/>
        <dbReference type="ChEBI" id="CHEBI:157695"/>
        <dbReference type="ChEBI" id="CHEBI:167181"/>
        <dbReference type="EC" id="4.2.99.18"/>
    </reaction>
</comment>
<dbReference type="GO" id="GO:0008270">
    <property type="term" value="F:zinc ion binding"/>
    <property type="evidence" value="ECO:0007669"/>
    <property type="project" value="UniProtKB-KW"/>
</dbReference>
<keyword evidence="11" id="KW-0234">DNA repair</keyword>
<dbReference type="CDD" id="cd08966">
    <property type="entry name" value="EcFpg-like_N"/>
    <property type="match status" value="1"/>
</dbReference>
<dbReference type="GO" id="GO:0006284">
    <property type="term" value="P:base-excision repair"/>
    <property type="evidence" value="ECO:0007669"/>
    <property type="project" value="InterPro"/>
</dbReference>
<evidence type="ECO:0000256" key="6">
    <source>
        <dbReference type="ARBA" id="ARBA00022763"/>
    </source>
</evidence>
<gene>
    <name evidence="17" type="ORF">A2665_00470</name>
</gene>
<evidence type="ECO:0000256" key="1">
    <source>
        <dbReference type="ARBA" id="ARBA00001668"/>
    </source>
</evidence>
<comment type="subunit">
    <text evidence="4">Monomer.</text>
</comment>
<accession>A0A1G2T595</accession>
<evidence type="ECO:0000256" key="8">
    <source>
        <dbReference type="ARBA" id="ARBA00022801"/>
    </source>
</evidence>
<keyword evidence="12" id="KW-0456">Lyase</keyword>
<evidence type="ECO:0000256" key="4">
    <source>
        <dbReference type="ARBA" id="ARBA00011245"/>
    </source>
</evidence>
<keyword evidence="14" id="KW-0326">Glycosidase</keyword>
<keyword evidence="8" id="KW-0378">Hydrolase</keyword>
<dbReference type="InterPro" id="IPR035937">
    <property type="entry name" value="FPG_N"/>
</dbReference>
<dbReference type="Gene3D" id="1.10.8.50">
    <property type="match status" value="1"/>
</dbReference>
<keyword evidence="7" id="KW-0863">Zinc-finger</keyword>
<comment type="cofactor">
    <cofactor evidence="2">
        <name>Zn(2+)</name>
        <dbReference type="ChEBI" id="CHEBI:29105"/>
    </cofactor>
</comment>
<dbReference type="GO" id="GO:0034039">
    <property type="term" value="F:8-oxo-7,8-dihydroguanine DNA N-glycosylase activity"/>
    <property type="evidence" value="ECO:0007669"/>
    <property type="project" value="TreeGrafter"/>
</dbReference>
<keyword evidence="6" id="KW-0227">DNA damage</keyword>
<evidence type="ECO:0000313" key="18">
    <source>
        <dbReference type="Proteomes" id="UP000177746"/>
    </source>
</evidence>
<evidence type="ECO:0000256" key="5">
    <source>
        <dbReference type="ARBA" id="ARBA00022723"/>
    </source>
</evidence>
<dbReference type="SUPFAM" id="SSF46946">
    <property type="entry name" value="S13-like H2TH domain"/>
    <property type="match status" value="1"/>
</dbReference>
<dbReference type="FunFam" id="1.10.8.50:FF:000003">
    <property type="entry name" value="Formamidopyrimidine-DNA glycosylase"/>
    <property type="match status" value="1"/>
</dbReference>
<dbReference type="PANTHER" id="PTHR22993:SF9">
    <property type="entry name" value="FORMAMIDOPYRIMIDINE-DNA GLYCOSYLASE"/>
    <property type="match status" value="1"/>
</dbReference>
<evidence type="ECO:0000256" key="7">
    <source>
        <dbReference type="ARBA" id="ARBA00022771"/>
    </source>
</evidence>
<evidence type="ECO:0000256" key="10">
    <source>
        <dbReference type="ARBA" id="ARBA00023125"/>
    </source>
</evidence>
<evidence type="ECO:0000256" key="13">
    <source>
        <dbReference type="ARBA" id="ARBA00023268"/>
    </source>
</evidence>
<sequence length="285" mass="32667">MPELPEVQTTVNGLNKTVKGKRIVAISTTYNSKFYKNKEEIKNPEFFRRFKKGVAGRKILKAERRAKNVLIHLSGEHTIIVHMKMTGHFVYDRPETRFVRLDFKLDNGKHLVLSDMRKFAKVTLAKTSELEKSLHLEHLGPEPLEKNFQFSIFSSQLKKRPRGKIKQVLMDQSLIAGIGNIYSDEILWRSGVHPLSCPDQIPEKNLQAMFKAIKETLRKGIGLGGDSMSDYRNIKGERGQFQDHHCAYRQTGHICIKKGCKGVIRRIVVGTRSAHFCSIHQKLFT</sequence>
<dbReference type="Pfam" id="PF01149">
    <property type="entry name" value="Fapy_DNA_glyco"/>
    <property type="match status" value="1"/>
</dbReference>
<reference evidence="17 18" key="1">
    <citation type="journal article" date="2016" name="Nat. Commun.">
        <title>Thousands of microbial genomes shed light on interconnected biogeochemical processes in an aquifer system.</title>
        <authorList>
            <person name="Anantharaman K."/>
            <person name="Brown C.T."/>
            <person name="Hug L.A."/>
            <person name="Sharon I."/>
            <person name="Castelle C.J."/>
            <person name="Probst A.J."/>
            <person name="Thomas B.C."/>
            <person name="Singh A."/>
            <person name="Wilkins M.J."/>
            <person name="Karaoz U."/>
            <person name="Brodie E.L."/>
            <person name="Williams K.H."/>
            <person name="Hubbard S.S."/>
            <person name="Banfield J.F."/>
        </authorList>
    </citation>
    <scope>NUCLEOTIDE SEQUENCE [LARGE SCALE GENOMIC DNA]</scope>
</reference>
<keyword evidence="13" id="KW-0511">Multifunctional enzyme</keyword>
<dbReference type="EMBL" id="MHVI01000007">
    <property type="protein sequence ID" value="OHA92450.1"/>
    <property type="molecule type" value="Genomic_DNA"/>
</dbReference>
<dbReference type="Proteomes" id="UP000177746">
    <property type="component" value="Unassembled WGS sequence"/>
</dbReference>
<dbReference type="NCBIfam" id="NF002211">
    <property type="entry name" value="PRK01103.1"/>
    <property type="match status" value="1"/>
</dbReference>
<evidence type="ECO:0000256" key="12">
    <source>
        <dbReference type="ARBA" id="ARBA00023239"/>
    </source>
</evidence>
<dbReference type="SMART" id="SM00898">
    <property type="entry name" value="Fapy_DNA_glyco"/>
    <property type="match status" value="1"/>
</dbReference>
<dbReference type="PROSITE" id="PS51068">
    <property type="entry name" value="FPG_CAT"/>
    <property type="match status" value="1"/>
</dbReference>
<comment type="similarity">
    <text evidence="3">Belongs to the FPG family.</text>
</comment>
<dbReference type="InterPro" id="IPR015886">
    <property type="entry name" value="H2TH_FPG"/>
</dbReference>
<dbReference type="SUPFAM" id="SSF81624">
    <property type="entry name" value="N-terminal domain of MutM-like DNA repair proteins"/>
    <property type="match status" value="1"/>
</dbReference>
<dbReference type="Pfam" id="PF06831">
    <property type="entry name" value="H2TH"/>
    <property type="match status" value="1"/>
</dbReference>
<name>A0A1G2T595_9BACT</name>
<evidence type="ECO:0000256" key="9">
    <source>
        <dbReference type="ARBA" id="ARBA00022833"/>
    </source>
</evidence>
<dbReference type="InterPro" id="IPR010979">
    <property type="entry name" value="Ribosomal_uS13-like_H2TH"/>
</dbReference>
<dbReference type="AlphaFoldDB" id="A0A1G2T595"/>
<dbReference type="Gene3D" id="3.20.190.10">
    <property type="entry name" value="MutM-like, N-terminal"/>
    <property type="match status" value="1"/>
</dbReference>
<evidence type="ECO:0000256" key="15">
    <source>
        <dbReference type="ARBA" id="ARBA00044632"/>
    </source>
</evidence>
<dbReference type="GO" id="GO:0003684">
    <property type="term" value="F:damaged DNA binding"/>
    <property type="evidence" value="ECO:0007669"/>
    <property type="project" value="InterPro"/>
</dbReference>
<feature type="domain" description="Formamidopyrimidine-DNA glycosylase catalytic" evidence="16">
    <location>
        <begin position="2"/>
        <end position="120"/>
    </location>
</feature>
<dbReference type="NCBIfam" id="TIGR00577">
    <property type="entry name" value="fpg"/>
    <property type="match status" value="1"/>
</dbReference>
<comment type="catalytic activity">
    <reaction evidence="1">
        <text>Hydrolysis of DNA containing ring-opened 7-methylguanine residues, releasing 2,6-diamino-4-hydroxy-5-(N-methyl)formamidopyrimidine.</text>
        <dbReference type="EC" id="3.2.2.23"/>
    </reaction>
</comment>
<dbReference type="InterPro" id="IPR020629">
    <property type="entry name" value="FPG_Glyclase"/>
</dbReference>
<dbReference type="SMART" id="SM01232">
    <property type="entry name" value="H2TH"/>
    <property type="match status" value="1"/>
</dbReference>
<comment type="caution">
    <text evidence="17">The sequence shown here is derived from an EMBL/GenBank/DDBJ whole genome shotgun (WGS) entry which is preliminary data.</text>
</comment>
<organism evidence="17 18">
    <name type="scientific">Candidatus Zambryskibacteria bacterium RIFCSPHIGHO2_01_FULL_46_30</name>
    <dbReference type="NCBI Taxonomy" id="1802739"/>
    <lineage>
        <taxon>Bacteria</taxon>
        <taxon>Candidatus Zambryskiibacteriota</taxon>
    </lineage>
</organism>
<dbReference type="InterPro" id="IPR012319">
    <property type="entry name" value="FPG_cat"/>
</dbReference>
<keyword evidence="10" id="KW-0238">DNA-binding</keyword>
<dbReference type="GO" id="GO:0140078">
    <property type="term" value="F:class I DNA-(apurinic or apyrimidinic site) endonuclease activity"/>
    <property type="evidence" value="ECO:0007669"/>
    <property type="project" value="UniProtKB-EC"/>
</dbReference>
<dbReference type="SUPFAM" id="SSF57716">
    <property type="entry name" value="Glucocorticoid receptor-like (DNA-binding domain)"/>
    <property type="match status" value="1"/>
</dbReference>
<keyword evidence="5" id="KW-0479">Metal-binding</keyword>
<evidence type="ECO:0000256" key="2">
    <source>
        <dbReference type="ARBA" id="ARBA00001947"/>
    </source>
</evidence>
<evidence type="ECO:0000256" key="11">
    <source>
        <dbReference type="ARBA" id="ARBA00023204"/>
    </source>
</evidence>
<evidence type="ECO:0000313" key="17">
    <source>
        <dbReference type="EMBL" id="OHA92450.1"/>
    </source>
</evidence>
<evidence type="ECO:0000256" key="3">
    <source>
        <dbReference type="ARBA" id="ARBA00009409"/>
    </source>
</evidence>
<proteinExistence type="inferred from homology"/>
<dbReference type="PANTHER" id="PTHR22993">
    <property type="entry name" value="FORMAMIDOPYRIMIDINE-DNA GLYCOSYLASE"/>
    <property type="match status" value="1"/>
</dbReference>